<evidence type="ECO:0000313" key="14">
    <source>
        <dbReference type="EnsemblPlants" id="AUR62008393-RA:cds"/>
    </source>
</evidence>
<evidence type="ECO:0000256" key="5">
    <source>
        <dbReference type="ARBA" id="ARBA00022958"/>
    </source>
</evidence>
<name>A0A803L954_CHEQI</name>
<feature type="domain" description="Cation/H(+) antiporter C-terminal" evidence="13">
    <location>
        <begin position="452"/>
        <end position="590"/>
    </location>
</feature>
<evidence type="ECO:0000259" key="12">
    <source>
        <dbReference type="Pfam" id="PF23256"/>
    </source>
</evidence>
<dbReference type="InterPro" id="IPR038770">
    <property type="entry name" value="Na+/solute_symporter_sf"/>
</dbReference>
<keyword evidence="4 10" id="KW-0812">Transmembrane</keyword>
<evidence type="ECO:0000256" key="3">
    <source>
        <dbReference type="ARBA" id="ARBA00022538"/>
    </source>
</evidence>
<feature type="domain" description="Cation/H+ exchanger transmembrane" evidence="11">
    <location>
        <begin position="12"/>
        <end position="247"/>
    </location>
</feature>
<dbReference type="EnsemblPlants" id="AUR62008393-RA">
    <property type="protein sequence ID" value="AUR62008393-RA:cds"/>
    <property type="gene ID" value="AUR62008393"/>
</dbReference>
<evidence type="ECO:0000256" key="2">
    <source>
        <dbReference type="ARBA" id="ARBA00022448"/>
    </source>
</evidence>
<dbReference type="Gramene" id="AUR62008393-RA">
    <property type="protein sequence ID" value="AUR62008393-RA:cds"/>
    <property type="gene ID" value="AUR62008393"/>
</dbReference>
<comment type="subcellular location">
    <subcellularLocation>
        <location evidence="1">Membrane</location>
        <topology evidence="1">Multi-pass membrane protein</topology>
    </subcellularLocation>
</comment>
<dbReference type="Gene3D" id="1.20.1530.20">
    <property type="match status" value="1"/>
</dbReference>
<evidence type="ECO:0000259" key="11">
    <source>
        <dbReference type="Pfam" id="PF00999"/>
    </source>
</evidence>
<dbReference type="InterPro" id="IPR057291">
    <property type="entry name" value="CHX17_2nd"/>
</dbReference>
<keyword evidence="3" id="KW-0633">Potassium transport</keyword>
<protein>
    <recommendedName>
        <fullName evidence="16">Cation/H+ exchanger domain-containing protein</fullName>
    </recommendedName>
</protein>
<keyword evidence="5" id="KW-0630">Potassium</keyword>
<comment type="similarity">
    <text evidence="9">Belongs to the monovalent cation:proton antiporter 2 (CPA2) transporter (TC 2.A.37) family. CHX (TC 2.A.37.4) subfamily.</text>
</comment>
<evidence type="ECO:0000256" key="7">
    <source>
        <dbReference type="ARBA" id="ARBA00023065"/>
    </source>
</evidence>
<evidence type="ECO:0008006" key="16">
    <source>
        <dbReference type="Google" id="ProtNLM"/>
    </source>
</evidence>
<dbReference type="GO" id="GO:0016020">
    <property type="term" value="C:membrane"/>
    <property type="evidence" value="ECO:0007669"/>
    <property type="project" value="UniProtKB-SubCell"/>
</dbReference>
<keyword evidence="7" id="KW-0406">Ion transport</keyword>
<evidence type="ECO:0000256" key="1">
    <source>
        <dbReference type="ARBA" id="ARBA00004141"/>
    </source>
</evidence>
<dbReference type="PANTHER" id="PTHR32468:SF23">
    <property type="entry name" value="CATION_H(+) ANTIPORTER 14"/>
    <property type="match status" value="1"/>
</dbReference>
<dbReference type="Pfam" id="PF00999">
    <property type="entry name" value="Na_H_Exchanger"/>
    <property type="match status" value="1"/>
</dbReference>
<organism evidence="14 15">
    <name type="scientific">Chenopodium quinoa</name>
    <name type="common">Quinoa</name>
    <dbReference type="NCBI Taxonomy" id="63459"/>
    <lineage>
        <taxon>Eukaryota</taxon>
        <taxon>Viridiplantae</taxon>
        <taxon>Streptophyta</taxon>
        <taxon>Embryophyta</taxon>
        <taxon>Tracheophyta</taxon>
        <taxon>Spermatophyta</taxon>
        <taxon>Magnoliopsida</taxon>
        <taxon>eudicotyledons</taxon>
        <taxon>Gunneridae</taxon>
        <taxon>Pentapetalae</taxon>
        <taxon>Caryophyllales</taxon>
        <taxon>Chenopodiaceae</taxon>
        <taxon>Chenopodioideae</taxon>
        <taxon>Atripliceae</taxon>
        <taxon>Chenopodium</taxon>
    </lineage>
</organism>
<evidence type="ECO:0000256" key="10">
    <source>
        <dbReference type="SAM" id="Phobius"/>
    </source>
</evidence>
<keyword evidence="8 10" id="KW-0472">Membrane</keyword>
<sequence length="607" mass="67909">MILHAQTFFMVTCSHVNDLGISNSEIGRLACAISLVIDVYGMVSTFMIFNVYIAFKGGHFVLPFYVIAVYLFMMFICRPLILVIISYTPEGRRMKDSHFLAIIVIILVLTILSLLVGQPMIVFLFAVFLPEEPLTSILNDRLDLMNSSVFLPVFCAMHGFIADFNHLGKKSLIIECIVILSISGKFLGTFISSRIFGVPFWSAVSLGFILCSGGFLDIAMLGIFRHSGVMEPEHYTVIGIHILFCTCAFLPLVKFMYNPSRQYSTILRQGVIASAETGTLQVLACIHKEENLPGILRLLEAFNPTHESPLPVIALQLIQLTGRVTQPILAPFHEIQSSAAFRSNIGRCNRIISSLLSLERRTDGAARLQHYISVSAYATMHNDICNLAHEKKTSLLILPFHVQWTADREVEHLSEAIRDVNKMVFEKAPCSAGLLVDRGDKDVTILDVEYRVAIFFIGGADDHEALAYATLFASHPSIRLTVIWLKSKMSESNTHSFDDYTVIQEFHHKLQGNERMSVQEIVVSDGAETTNAVIAFKNEIDLAVVGRYHEPGCTPLFGLTDRWCEYPELGILGDMLVTPEFNFSVLVVQEEPHKTTENDDLIDDFVM</sequence>
<feature type="transmembrane region" description="Helical" evidence="10">
    <location>
        <begin position="61"/>
        <end position="87"/>
    </location>
</feature>
<keyword evidence="15" id="KW-1185">Reference proteome</keyword>
<feature type="transmembrane region" description="Helical" evidence="10">
    <location>
        <begin position="29"/>
        <end position="55"/>
    </location>
</feature>
<dbReference type="Pfam" id="PF23259">
    <property type="entry name" value="CHX17_C"/>
    <property type="match status" value="1"/>
</dbReference>
<proteinExistence type="inferred from homology"/>
<evidence type="ECO:0000313" key="15">
    <source>
        <dbReference type="Proteomes" id="UP000596660"/>
    </source>
</evidence>
<dbReference type="GO" id="GO:0006885">
    <property type="term" value="P:regulation of pH"/>
    <property type="evidence" value="ECO:0007669"/>
    <property type="project" value="TreeGrafter"/>
</dbReference>
<accession>A0A803L954</accession>
<dbReference type="InterPro" id="IPR050794">
    <property type="entry name" value="CPA2_transporter"/>
</dbReference>
<keyword evidence="2" id="KW-0813">Transport</keyword>
<evidence type="ECO:0000256" key="9">
    <source>
        <dbReference type="ARBA" id="ARBA00038341"/>
    </source>
</evidence>
<feature type="transmembrane region" description="Helical" evidence="10">
    <location>
        <begin position="235"/>
        <end position="257"/>
    </location>
</feature>
<evidence type="ECO:0000256" key="8">
    <source>
        <dbReference type="ARBA" id="ARBA00023136"/>
    </source>
</evidence>
<dbReference type="InterPro" id="IPR057290">
    <property type="entry name" value="CHX17_C"/>
</dbReference>
<evidence type="ECO:0000256" key="4">
    <source>
        <dbReference type="ARBA" id="ARBA00022692"/>
    </source>
</evidence>
<reference evidence="14" key="1">
    <citation type="journal article" date="2017" name="Nature">
        <title>The genome of Chenopodium quinoa.</title>
        <authorList>
            <person name="Jarvis D.E."/>
            <person name="Ho Y.S."/>
            <person name="Lightfoot D.J."/>
            <person name="Schmoeckel S.M."/>
            <person name="Li B."/>
            <person name="Borm T.J.A."/>
            <person name="Ohyanagi H."/>
            <person name="Mineta K."/>
            <person name="Michell C.T."/>
            <person name="Saber N."/>
            <person name="Kharbatia N.M."/>
            <person name="Rupper R.R."/>
            <person name="Sharp A.R."/>
            <person name="Dally N."/>
            <person name="Boughton B.A."/>
            <person name="Woo Y.H."/>
            <person name="Gao G."/>
            <person name="Schijlen E.G.W.M."/>
            <person name="Guo X."/>
            <person name="Momin A.A."/>
            <person name="Negrao S."/>
            <person name="Al-Babili S."/>
            <person name="Gehring C."/>
            <person name="Roessner U."/>
            <person name="Jung C."/>
            <person name="Murphy K."/>
            <person name="Arold S.T."/>
            <person name="Gojobori T."/>
            <person name="van der Linden C.G."/>
            <person name="van Loo E.N."/>
            <person name="Jellen E.N."/>
            <person name="Maughan P.J."/>
            <person name="Tester M."/>
        </authorList>
    </citation>
    <scope>NUCLEOTIDE SEQUENCE [LARGE SCALE GENOMIC DNA]</scope>
    <source>
        <strain evidence="14">cv. PI 614886</strain>
    </source>
</reference>
<dbReference type="GO" id="GO:1902600">
    <property type="term" value="P:proton transmembrane transport"/>
    <property type="evidence" value="ECO:0007669"/>
    <property type="project" value="InterPro"/>
</dbReference>
<dbReference type="PANTHER" id="PTHR32468">
    <property type="entry name" value="CATION/H + ANTIPORTER"/>
    <property type="match status" value="1"/>
</dbReference>
<evidence type="ECO:0000259" key="13">
    <source>
        <dbReference type="Pfam" id="PF23259"/>
    </source>
</evidence>
<feature type="transmembrane region" description="Helical" evidence="10">
    <location>
        <begin position="172"/>
        <end position="192"/>
    </location>
</feature>
<keyword evidence="6 10" id="KW-1133">Transmembrane helix</keyword>
<feature type="transmembrane region" description="Helical" evidence="10">
    <location>
        <begin position="99"/>
        <end position="129"/>
    </location>
</feature>
<feature type="transmembrane region" description="Helical" evidence="10">
    <location>
        <begin position="198"/>
        <end position="223"/>
    </location>
</feature>
<dbReference type="GO" id="GO:0012505">
    <property type="term" value="C:endomembrane system"/>
    <property type="evidence" value="ECO:0007669"/>
    <property type="project" value="TreeGrafter"/>
</dbReference>
<dbReference type="GO" id="GO:0015297">
    <property type="term" value="F:antiporter activity"/>
    <property type="evidence" value="ECO:0007669"/>
    <property type="project" value="InterPro"/>
</dbReference>
<reference evidence="14" key="2">
    <citation type="submission" date="2021-03" db="UniProtKB">
        <authorList>
            <consortium name="EnsemblPlants"/>
        </authorList>
    </citation>
    <scope>IDENTIFICATION</scope>
</reference>
<dbReference type="AlphaFoldDB" id="A0A803L954"/>
<evidence type="ECO:0000256" key="6">
    <source>
        <dbReference type="ARBA" id="ARBA00022989"/>
    </source>
</evidence>
<dbReference type="Pfam" id="PF23256">
    <property type="entry name" value="CHX17_2nd"/>
    <property type="match status" value="1"/>
</dbReference>
<dbReference type="Proteomes" id="UP000596660">
    <property type="component" value="Unplaced"/>
</dbReference>
<dbReference type="GO" id="GO:0006813">
    <property type="term" value="P:potassium ion transport"/>
    <property type="evidence" value="ECO:0007669"/>
    <property type="project" value="UniProtKB-KW"/>
</dbReference>
<feature type="domain" description="Cation/H(+) antiporter central" evidence="12">
    <location>
        <begin position="366"/>
        <end position="439"/>
    </location>
</feature>
<dbReference type="InterPro" id="IPR006153">
    <property type="entry name" value="Cation/H_exchanger_TM"/>
</dbReference>